<dbReference type="InterPro" id="IPR007450">
    <property type="entry name" value="BamE_dom"/>
</dbReference>
<evidence type="ECO:0000256" key="1">
    <source>
        <dbReference type="ARBA" id="ARBA00022729"/>
    </source>
</evidence>
<evidence type="ECO:0000256" key="4">
    <source>
        <dbReference type="SAM" id="SignalP"/>
    </source>
</evidence>
<keyword evidence="1 4" id="KW-0732">Signal</keyword>
<dbReference type="Gene3D" id="3.30.1450.10">
    <property type="match status" value="1"/>
</dbReference>
<dbReference type="InterPro" id="IPR037873">
    <property type="entry name" value="BamE-like"/>
</dbReference>
<evidence type="ECO:0000313" key="7">
    <source>
        <dbReference type="Proteomes" id="UP001161390"/>
    </source>
</evidence>
<gene>
    <name evidence="6" type="primary">bamE</name>
    <name evidence="6" type="ORF">GCM10007854_00850</name>
</gene>
<comment type="caution">
    <text evidence="6">The sequence shown here is derived from an EMBL/GenBank/DDBJ whole genome shotgun (WGS) entry which is preliminary data.</text>
</comment>
<reference evidence="6" key="1">
    <citation type="journal article" date="2014" name="Int. J. Syst. Evol. Microbiol.">
        <title>Complete genome of a new Firmicutes species belonging to the dominant human colonic microbiota ('Ruminococcus bicirculans') reveals two chromosomes and a selective capacity to utilize plant glucans.</title>
        <authorList>
            <consortium name="NISC Comparative Sequencing Program"/>
            <person name="Wegmann U."/>
            <person name="Louis P."/>
            <person name="Goesmann A."/>
            <person name="Henrissat B."/>
            <person name="Duncan S.H."/>
            <person name="Flint H.J."/>
        </authorList>
    </citation>
    <scope>NUCLEOTIDE SEQUENCE</scope>
    <source>
        <strain evidence="6">NBRC 108216</strain>
    </source>
</reference>
<dbReference type="RefSeq" id="WP_284368890.1">
    <property type="nucleotide sequence ID" value="NZ_BSNJ01000001.1"/>
</dbReference>
<keyword evidence="6" id="KW-0449">Lipoprotein</keyword>
<keyword evidence="7" id="KW-1185">Reference proteome</keyword>
<keyword evidence="2" id="KW-0472">Membrane</keyword>
<evidence type="ECO:0000259" key="5">
    <source>
        <dbReference type="Pfam" id="PF04355"/>
    </source>
</evidence>
<dbReference type="EMBL" id="BSNJ01000001">
    <property type="protein sequence ID" value="GLQ19130.1"/>
    <property type="molecule type" value="Genomic_DNA"/>
</dbReference>
<protein>
    <submittedName>
        <fullName evidence="6">SmpA/OmlA family lipoprotein</fullName>
    </submittedName>
</protein>
<evidence type="ECO:0000256" key="2">
    <source>
        <dbReference type="ARBA" id="ARBA00023136"/>
    </source>
</evidence>
<organism evidence="6 7">
    <name type="scientific">Algimonas porphyrae</name>
    <dbReference type="NCBI Taxonomy" id="1128113"/>
    <lineage>
        <taxon>Bacteria</taxon>
        <taxon>Pseudomonadati</taxon>
        <taxon>Pseudomonadota</taxon>
        <taxon>Alphaproteobacteria</taxon>
        <taxon>Maricaulales</taxon>
        <taxon>Robiginitomaculaceae</taxon>
        <taxon>Algimonas</taxon>
    </lineage>
</organism>
<name>A0ABQ5UXN7_9PROT</name>
<reference evidence="6" key="2">
    <citation type="submission" date="2023-01" db="EMBL/GenBank/DDBJ databases">
        <title>Draft genome sequence of Algimonas porphyrae strain NBRC 108216.</title>
        <authorList>
            <person name="Sun Q."/>
            <person name="Mori K."/>
        </authorList>
    </citation>
    <scope>NUCLEOTIDE SEQUENCE</scope>
    <source>
        <strain evidence="6">NBRC 108216</strain>
    </source>
</reference>
<feature type="domain" description="Outer membrane protein assembly factor BamE" evidence="5">
    <location>
        <begin position="37"/>
        <end position="106"/>
    </location>
</feature>
<evidence type="ECO:0000313" key="6">
    <source>
        <dbReference type="EMBL" id="GLQ19130.1"/>
    </source>
</evidence>
<feature type="signal peptide" evidence="4">
    <location>
        <begin position="1"/>
        <end position="18"/>
    </location>
</feature>
<evidence type="ECO:0000256" key="3">
    <source>
        <dbReference type="SAM" id="MobiDB-lite"/>
    </source>
</evidence>
<dbReference type="Pfam" id="PF04355">
    <property type="entry name" value="BamE"/>
    <property type="match status" value="1"/>
</dbReference>
<sequence>MRKSVAALMLTSVLALSACNPILRTHGYVPTADAKPQAINPNTDTKASVLASLGSPSVEGTFDEDVEEDTWYYINQVRERYAYLRPQIQEQSVTMISFNADGQVTRVAEYGIEDRRIINYSNRETPTRGRELSVLEQIFGTIGRIPTDRLGGDQQNVPGGPGGPR</sequence>
<dbReference type="Proteomes" id="UP001161390">
    <property type="component" value="Unassembled WGS sequence"/>
</dbReference>
<dbReference type="PROSITE" id="PS51257">
    <property type="entry name" value="PROKAR_LIPOPROTEIN"/>
    <property type="match status" value="1"/>
</dbReference>
<feature type="chain" id="PRO_5046226478" evidence="4">
    <location>
        <begin position="19"/>
        <end position="165"/>
    </location>
</feature>
<proteinExistence type="predicted"/>
<accession>A0ABQ5UXN7</accession>
<feature type="region of interest" description="Disordered" evidence="3">
    <location>
        <begin position="145"/>
        <end position="165"/>
    </location>
</feature>